<dbReference type="GO" id="GO:0008270">
    <property type="term" value="F:zinc ion binding"/>
    <property type="evidence" value="ECO:0007669"/>
    <property type="project" value="UniProtKB-UniRule"/>
</dbReference>
<evidence type="ECO:0000256" key="10">
    <source>
        <dbReference type="PROSITE-ProRule" id="PRU00471"/>
    </source>
</evidence>
<comment type="subunit">
    <text evidence="9">Homodimer. Forms a heterotetramer composed of two Mre11 subunits and two Rad50 subunits.</text>
</comment>
<keyword evidence="6 9" id="KW-0067">ATP-binding</keyword>
<evidence type="ECO:0000256" key="9">
    <source>
        <dbReference type="HAMAP-Rule" id="MF_00449"/>
    </source>
</evidence>
<keyword evidence="4 9" id="KW-0378">Hydrolase</keyword>
<dbReference type="OMA" id="VNFIYGP"/>
<dbReference type="Gene3D" id="6.10.250.70">
    <property type="match status" value="1"/>
</dbReference>
<dbReference type="InterPro" id="IPR038729">
    <property type="entry name" value="Rad50/SbcC_AAA"/>
</dbReference>
<dbReference type="GO" id="GO:0006302">
    <property type="term" value="P:double-strand break repair"/>
    <property type="evidence" value="ECO:0007669"/>
    <property type="project" value="UniProtKB-UniRule"/>
</dbReference>
<dbReference type="InterPro" id="IPR027417">
    <property type="entry name" value="P-loop_NTPase"/>
</dbReference>
<proteinExistence type="inferred from homology"/>
<comment type="cofactor">
    <cofactor evidence="9">
        <name>Zn(2+)</name>
        <dbReference type="ChEBI" id="CHEBI:29105"/>
    </cofactor>
    <text evidence="9">Binds 1 zinc ion per homodimer.</text>
</comment>
<protein>
    <recommendedName>
        <fullName evidence="9">DNA double-strand break repair Rad50 ATPase</fullName>
    </recommendedName>
</protein>
<feature type="coiled-coil region" evidence="9">
    <location>
        <begin position="457"/>
        <end position="743"/>
    </location>
</feature>
<dbReference type="PROSITE" id="PS51131">
    <property type="entry name" value="ZN_HOOK"/>
    <property type="match status" value="1"/>
</dbReference>
<feature type="binding site" evidence="9 10">
    <location>
        <position position="444"/>
    </location>
    <ligand>
        <name>Zn(2+)</name>
        <dbReference type="ChEBI" id="CHEBI:29105"/>
    </ligand>
</feature>
<dbReference type="SMART" id="SM00382">
    <property type="entry name" value="AAA"/>
    <property type="match status" value="1"/>
</dbReference>
<feature type="domain" description="Zinc-hook" evidence="11">
    <location>
        <begin position="396"/>
        <end position="493"/>
    </location>
</feature>
<dbReference type="AlphaFoldDB" id="A0A832WHI9"/>
<evidence type="ECO:0000313" key="13">
    <source>
        <dbReference type="Proteomes" id="UP000617544"/>
    </source>
</evidence>
<keyword evidence="2 9" id="KW-0547">Nucleotide-binding</keyword>
<dbReference type="RefSeq" id="WP_010885020.1">
    <property type="nucleotide sequence ID" value="NZ_DUJN01000005.1"/>
</dbReference>
<keyword evidence="8 9" id="KW-0234">DNA repair</keyword>
<gene>
    <name evidence="9" type="primary">rad50</name>
    <name evidence="12" type="ORF">HA331_05640</name>
</gene>
<feature type="binding site" evidence="9">
    <location>
        <position position="137"/>
    </location>
    <ligand>
        <name>ATP</name>
        <dbReference type="ChEBI" id="CHEBI:30616"/>
    </ligand>
</feature>
<keyword evidence="7 9" id="KW-0175">Coiled coil</keyword>
<accession>A0A832WHI9</accession>
<evidence type="ECO:0000313" key="12">
    <source>
        <dbReference type="EMBL" id="HII61220.1"/>
    </source>
</evidence>
<dbReference type="Pfam" id="PF13476">
    <property type="entry name" value="AAA_23"/>
    <property type="match status" value="1"/>
</dbReference>
<dbReference type="InterPro" id="IPR013134">
    <property type="entry name" value="Zn_hook_RAD50"/>
</dbReference>
<comment type="domain">
    <text evidence="9">The two conserved Cys that bind zinc constitute the zinc-hook, which separates the large intramolecular coiled coil regions. The 2 Cys residues coordinate one molecule of zinc with the help of the 2 Cys residues of the zinc-hook of another Rad50 molecule, thereby forming a V-shaped homodimer.</text>
</comment>
<keyword evidence="3 9" id="KW-0227">DNA damage</keyword>
<comment type="function">
    <text evidence="9">Part of the Rad50/Mre11 complex, which is involved in the early steps of DNA double-strand break (DSB) repair. The complex may facilitate opening of the processed DNA ends to aid in the recruitment of HerA and NurA. Rad50 controls the balance between DNA end bridging and DNA resection via ATP-dependent structural rearrangements of the Rad50/Mre11 complex.</text>
</comment>
<evidence type="ECO:0000256" key="3">
    <source>
        <dbReference type="ARBA" id="ARBA00022763"/>
    </source>
</evidence>
<keyword evidence="1 9" id="KW-0479">Metal-binding</keyword>
<feature type="binding site" evidence="9 10">
    <location>
        <position position="441"/>
    </location>
    <ligand>
        <name>Zn(2+)</name>
        <dbReference type="ChEBI" id="CHEBI:29105"/>
    </ligand>
</feature>
<feature type="coiled-coil region" evidence="9">
    <location>
        <begin position="212"/>
        <end position="370"/>
    </location>
</feature>
<dbReference type="InterPro" id="IPR003593">
    <property type="entry name" value="AAA+_ATPase"/>
</dbReference>
<evidence type="ECO:0000256" key="6">
    <source>
        <dbReference type="ARBA" id="ARBA00022840"/>
    </source>
</evidence>
<comment type="similarity">
    <text evidence="9">Belongs to the SMC family. RAD50 subfamily.</text>
</comment>
<dbReference type="Gene3D" id="1.10.287.510">
    <property type="entry name" value="Helix hairpin bin"/>
    <property type="match status" value="1"/>
</dbReference>
<dbReference type="SMR" id="A0A832WHI9"/>
<feature type="binding site" evidence="9">
    <location>
        <position position="12"/>
    </location>
    <ligand>
        <name>ATP</name>
        <dbReference type="ChEBI" id="CHEBI:30616"/>
    </ligand>
</feature>
<evidence type="ECO:0000256" key="4">
    <source>
        <dbReference type="ARBA" id="ARBA00022801"/>
    </source>
</evidence>
<dbReference type="GeneID" id="1443255"/>
<dbReference type="Gene3D" id="3.40.50.300">
    <property type="entry name" value="P-loop containing nucleotide triphosphate hydrolases"/>
    <property type="match status" value="2"/>
</dbReference>
<dbReference type="InterPro" id="IPR022982">
    <property type="entry name" value="Rad50_ATPase_archaeal"/>
</dbReference>
<dbReference type="GO" id="GO:0005524">
    <property type="term" value="F:ATP binding"/>
    <property type="evidence" value="ECO:0007669"/>
    <property type="project" value="UniProtKB-UniRule"/>
</dbReference>
<evidence type="ECO:0000256" key="1">
    <source>
        <dbReference type="ARBA" id="ARBA00022723"/>
    </source>
</evidence>
<feature type="binding site" evidence="9">
    <location>
        <begin position="32"/>
        <end position="38"/>
    </location>
    <ligand>
        <name>ATP</name>
        <dbReference type="ChEBI" id="CHEBI:30616"/>
    </ligand>
</feature>
<evidence type="ECO:0000259" key="11">
    <source>
        <dbReference type="PROSITE" id="PS51131"/>
    </source>
</evidence>
<evidence type="ECO:0000256" key="5">
    <source>
        <dbReference type="ARBA" id="ARBA00022833"/>
    </source>
</evidence>
<reference evidence="12" key="1">
    <citation type="journal article" date="2020" name="bioRxiv">
        <title>A rank-normalized archaeal taxonomy based on genome phylogeny resolves widespread incomplete and uneven classifications.</title>
        <authorList>
            <person name="Rinke C."/>
            <person name="Chuvochina M."/>
            <person name="Mussig A.J."/>
            <person name="Chaumeil P.-A."/>
            <person name="Waite D.W."/>
            <person name="Whitman W.B."/>
            <person name="Parks D.H."/>
            <person name="Hugenholtz P."/>
        </authorList>
    </citation>
    <scope>NUCLEOTIDE SEQUENCE</scope>
    <source>
        <strain evidence="12">UBA8834</strain>
    </source>
</reference>
<feature type="binding site" evidence="9">
    <location>
        <begin position="788"/>
        <end position="793"/>
    </location>
    <ligand>
        <name>ATP</name>
        <dbReference type="ChEBI" id="CHEBI:30616"/>
    </ligand>
</feature>
<dbReference type="SUPFAM" id="SSF75712">
    <property type="entry name" value="Rad50 coiled-coil Zn hook"/>
    <property type="match status" value="1"/>
</dbReference>
<dbReference type="SUPFAM" id="SSF52540">
    <property type="entry name" value="P-loop containing nucleoside triphosphate hydrolases"/>
    <property type="match status" value="2"/>
</dbReference>
<sequence>MKIERVIVQNFRSHKNSEIEFKPGINLIIGQNGAGKSSLLDAILVGLYWSKRMRLRGLKKDEFTRTGTRGAIIEITFEEDGTKYKVLRDFARNVSYLKRLDGREWRHVTETSMESVSSFIDRIIPYNVFLNAIYVRQGQIDAILESDETRDKIVKEILNLDKLEKAYDNLGKIRKYIKYSIEEKEKFIMKTENIEDLIRTQEKSFTEVLNEIRNISSNLPRLRRELEGIKEEVKTLEATFNSITELKLRLGELNGKKGRLEERIRQLESGIEEKRKKSKELEEVVKELPELEKKETEYRRLIEFKDEYLVKKNELEKRLGILSNRLQEVKRKIKDAESKVARIRWIEERLKEIQEKIMKLEPRVREFEDAMRLKAQMESLKSKLGGLEPEKINEKLLYLENRKKELEEEIDKITRKIGELNQRSKDRRLAIIELKKARGKCPVCGRELTEEHKADLLRKYSLELSSIEKEIQEAKALERQLRAEFRKVENELSRLSSLKTIADQIIEIRERLSKINLEDLKRDKEEYELLKSESNKLKGEVESLKKEVNELNDYKNESTKLEIEIDKAKKELSEIEDRLLRLGFKTIDELSGRIRELEKFHNKYIEAKNAEKELRDILESLKDEREELDKAFEELAKIETDIEKVTSQLNELQRKFDQKKYEEKREKMMKLSMEIKGLETKLEELERRRDEIKSTIEKLKEERKERESAKMELEKLNIAIKRIEELRGKIKEYKALIKEEALNKIGEIASEIFSEFTDGKYSGIAIRAEDNKVKLFVIYDGVERPLTFLSGGERIALGLAFRLAMSMYLIGKVDLLILDEPTPFLDEERRRKLIEIMERHLRKISQVIIVSHDEELKDAADHVIRIRLEGGASKVEVVS</sequence>
<comment type="caution">
    <text evidence="12">The sequence shown here is derived from an EMBL/GenBank/DDBJ whole genome shotgun (WGS) entry which is preliminary data.</text>
</comment>
<dbReference type="Pfam" id="PF04423">
    <property type="entry name" value="Rad50_zn_hook"/>
    <property type="match status" value="1"/>
</dbReference>
<name>A0A832WHI9_PYRHR</name>
<feature type="coiled-coil region" evidence="9">
    <location>
        <begin position="396"/>
        <end position="423"/>
    </location>
</feature>
<dbReference type="NCBIfam" id="NF003034">
    <property type="entry name" value="PRK03918.1"/>
    <property type="match status" value="1"/>
</dbReference>
<dbReference type="GO" id="GO:0016887">
    <property type="term" value="F:ATP hydrolysis activity"/>
    <property type="evidence" value="ECO:0007669"/>
    <property type="project" value="UniProtKB-UniRule"/>
</dbReference>
<dbReference type="Proteomes" id="UP000617544">
    <property type="component" value="Unassembled WGS sequence"/>
</dbReference>
<organism evidence="12 13">
    <name type="scientific">Pyrococcus horikoshii</name>
    <dbReference type="NCBI Taxonomy" id="53953"/>
    <lineage>
        <taxon>Archaea</taxon>
        <taxon>Methanobacteriati</taxon>
        <taxon>Methanobacteriota</taxon>
        <taxon>Thermococci</taxon>
        <taxon>Thermococcales</taxon>
        <taxon>Thermococcaceae</taxon>
        <taxon>Pyrococcus</taxon>
    </lineage>
</organism>
<evidence type="ECO:0000256" key="7">
    <source>
        <dbReference type="ARBA" id="ARBA00023054"/>
    </source>
</evidence>
<keyword evidence="5 9" id="KW-0862">Zinc</keyword>
<evidence type="ECO:0000256" key="2">
    <source>
        <dbReference type="ARBA" id="ARBA00022741"/>
    </source>
</evidence>
<dbReference type="PANTHER" id="PTHR32114:SF2">
    <property type="entry name" value="ABC TRANSPORTER ABCH.3"/>
    <property type="match status" value="1"/>
</dbReference>
<dbReference type="PANTHER" id="PTHR32114">
    <property type="entry name" value="ABC TRANSPORTER ABCH.3"/>
    <property type="match status" value="1"/>
</dbReference>
<evidence type="ECO:0000256" key="8">
    <source>
        <dbReference type="ARBA" id="ARBA00023204"/>
    </source>
</evidence>
<dbReference type="HAMAP" id="MF_00449">
    <property type="entry name" value="RAD50"/>
    <property type="match status" value="1"/>
</dbReference>
<dbReference type="EMBL" id="DUJN01000005">
    <property type="protein sequence ID" value="HII61220.1"/>
    <property type="molecule type" value="Genomic_DNA"/>
</dbReference>